<evidence type="ECO:0000313" key="3">
    <source>
        <dbReference type="Proteomes" id="UP000291101"/>
    </source>
</evidence>
<keyword evidence="1" id="KW-0812">Transmembrane</keyword>
<name>A0A4Q2T4J9_9ACTN</name>
<evidence type="ECO:0000256" key="1">
    <source>
        <dbReference type="SAM" id="Phobius"/>
    </source>
</evidence>
<accession>A0A4Q2T4J9</accession>
<keyword evidence="3" id="KW-1185">Reference proteome</keyword>
<protein>
    <recommendedName>
        <fullName evidence="4">ABC transporter permease</fullName>
    </recommendedName>
</protein>
<feature type="transmembrane region" description="Helical" evidence="1">
    <location>
        <begin position="55"/>
        <end position="72"/>
    </location>
</feature>
<organism evidence="2 3">
    <name type="scientific">Nocardioides zhouii</name>
    <dbReference type="NCBI Taxonomy" id="1168729"/>
    <lineage>
        <taxon>Bacteria</taxon>
        <taxon>Bacillati</taxon>
        <taxon>Actinomycetota</taxon>
        <taxon>Actinomycetes</taxon>
        <taxon>Propionibacteriales</taxon>
        <taxon>Nocardioidaceae</taxon>
        <taxon>Nocardioides</taxon>
    </lineage>
</organism>
<evidence type="ECO:0008006" key="4">
    <source>
        <dbReference type="Google" id="ProtNLM"/>
    </source>
</evidence>
<keyword evidence="1" id="KW-1133">Transmembrane helix</keyword>
<dbReference type="RefSeq" id="WP_129424820.1">
    <property type="nucleotide sequence ID" value="NZ_SDWV01000003.1"/>
</dbReference>
<dbReference type="AlphaFoldDB" id="A0A4Q2T4J9"/>
<gene>
    <name evidence="2" type="ORF">EUA94_03680</name>
</gene>
<comment type="caution">
    <text evidence="2">The sequence shown here is derived from an EMBL/GenBank/DDBJ whole genome shotgun (WGS) entry which is preliminary data.</text>
</comment>
<dbReference type="EMBL" id="SDWV01000003">
    <property type="protein sequence ID" value="RYC13715.1"/>
    <property type="molecule type" value="Genomic_DNA"/>
</dbReference>
<reference evidence="2 3" key="1">
    <citation type="submission" date="2019-01" db="EMBL/GenBank/DDBJ databases">
        <title>Novel species of Nocardioides.</title>
        <authorList>
            <person name="Liu Q."/>
            <person name="X Y.-H."/>
        </authorList>
    </citation>
    <scope>NUCLEOTIDE SEQUENCE [LARGE SCALE GENOMIC DNA]</scope>
    <source>
        <strain evidence="2 3">HLT2-9</strain>
    </source>
</reference>
<proteinExistence type="predicted"/>
<feature type="transmembrane region" description="Helical" evidence="1">
    <location>
        <begin position="118"/>
        <end position="138"/>
    </location>
</feature>
<dbReference type="Proteomes" id="UP000291101">
    <property type="component" value="Unassembled WGS sequence"/>
</dbReference>
<sequence>MSMERRFSAALAEFDALRAEILNLRQTQKNIVSIALAAYAGLFSFALGGDGDARLLTVVPPLGLVLCILQLSESFQIDRIGSYLRTTVWPEVMALSDYAHSWEEQHGKRSWLSRSAGAVLLDGTLPVLLFGAGVAAIILGPDLSGTSLALEWVCVALTLLAPALYGLIFLAQRGRPESNGQEK</sequence>
<dbReference type="OrthoDB" id="3377763at2"/>
<feature type="transmembrane region" description="Helical" evidence="1">
    <location>
        <begin position="31"/>
        <end position="49"/>
    </location>
</feature>
<feature type="transmembrane region" description="Helical" evidence="1">
    <location>
        <begin position="150"/>
        <end position="171"/>
    </location>
</feature>
<evidence type="ECO:0000313" key="2">
    <source>
        <dbReference type="EMBL" id="RYC13715.1"/>
    </source>
</evidence>
<keyword evidence="1" id="KW-0472">Membrane</keyword>